<dbReference type="InterPro" id="IPR008659">
    <property type="entry name" value="Kre9/Knh1_C"/>
</dbReference>
<evidence type="ECO:0000256" key="1">
    <source>
        <dbReference type="ARBA" id="ARBA00022729"/>
    </source>
</evidence>
<proteinExistence type="predicted"/>
<keyword evidence="6" id="KW-1185">Reference proteome</keyword>
<dbReference type="Pfam" id="PF05390">
    <property type="entry name" value="Kre9_KNH1_C"/>
    <property type="match status" value="1"/>
</dbReference>
<evidence type="ECO:0000313" key="6">
    <source>
        <dbReference type="Proteomes" id="UP001590951"/>
    </source>
</evidence>
<evidence type="ECO:0000313" key="5">
    <source>
        <dbReference type="EMBL" id="KAL2051783.1"/>
    </source>
</evidence>
<keyword evidence="1 2" id="KW-0732">Signal</keyword>
<comment type="caution">
    <text evidence="5">The sequence shown here is derived from an EMBL/GenBank/DDBJ whole genome shotgun (WGS) entry which is preliminary data.</text>
</comment>
<dbReference type="InterPro" id="IPR045328">
    <property type="entry name" value="Kre9/Knh1"/>
</dbReference>
<name>A0ABR4B314_9LECA</name>
<feature type="domain" description="Yeast cell wall synthesis Kre9/Knh1 C-terminal" evidence="3">
    <location>
        <begin position="172"/>
        <end position="241"/>
    </location>
</feature>
<sequence length="259" mass="26755">MLIRLLVLLAAIAPYTFADVQFTSPSAGAQETGGSTLKVAWKESGTGPKISSFTTYQLFLCAGGNDPSSFIQLAPIATNGLFSTGNSASGTVSVSIGAPTKNAYFLKMTSAASGGTVTNYSGRFSLSGMTGTFPPNVQAGVAGITGTDGPAAENNVKNDAQASPSAGANGPYAVTYTAQTGLTKYAPMQGKPGTKITAKSPTPRYPTSSVHFAQTFLPTPSQVTTITLSATYSTSSIENTVCHRESIQNWLDKAINPWL</sequence>
<feature type="domain" description="Yeast cell wall synthesis Kre9/Knh1-like N-terminal" evidence="4">
    <location>
        <begin position="24"/>
        <end position="126"/>
    </location>
</feature>
<dbReference type="Pfam" id="PF10342">
    <property type="entry name" value="Kre9_KNH"/>
    <property type="match status" value="1"/>
</dbReference>
<reference evidence="5 6" key="1">
    <citation type="submission" date="2024-09" db="EMBL/GenBank/DDBJ databases">
        <title>Rethinking Asexuality: The Enigmatic Case of Functional Sexual Genes in Lepraria (Stereocaulaceae).</title>
        <authorList>
            <person name="Doellman M."/>
            <person name="Sun Y."/>
            <person name="Barcenas-Pena A."/>
            <person name="Lumbsch H.T."/>
            <person name="Grewe F."/>
        </authorList>
    </citation>
    <scope>NUCLEOTIDE SEQUENCE [LARGE SCALE GENOMIC DNA]</scope>
    <source>
        <strain evidence="5 6">Grewe 0041</strain>
    </source>
</reference>
<feature type="signal peptide" evidence="2">
    <location>
        <begin position="1"/>
        <end position="18"/>
    </location>
</feature>
<gene>
    <name evidence="5" type="ORF">ABVK25_007939</name>
</gene>
<evidence type="ECO:0000256" key="2">
    <source>
        <dbReference type="SAM" id="SignalP"/>
    </source>
</evidence>
<dbReference type="InterPro" id="IPR018466">
    <property type="entry name" value="Kre9/Knh1-like_N"/>
</dbReference>
<organism evidence="5 6">
    <name type="scientific">Lepraria finkii</name>
    <dbReference type="NCBI Taxonomy" id="1340010"/>
    <lineage>
        <taxon>Eukaryota</taxon>
        <taxon>Fungi</taxon>
        <taxon>Dikarya</taxon>
        <taxon>Ascomycota</taxon>
        <taxon>Pezizomycotina</taxon>
        <taxon>Lecanoromycetes</taxon>
        <taxon>OSLEUM clade</taxon>
        <taxon>Lecanoromycetidae</taxon>
        <taxon>Lecanorales</taxon>
        <taxon>Lecanorineae</taxon>
        <taxon>Stereocaulaceae</taxon>
        <taxon>Lepraria</taxon>
    </lineage>
</organism>
<protein>
    <submittedName>
        <fullName evidence="5">Uncharacterized protein</fullName>
    </submittedName>
</protein>
<dbReference type="PANTHER" id="PTHR28154:SF1">
    <property type="entry name" value="CELL WALL SYNTHESIS PROTEIN KNH1-RELATED"/>
    <property type="match status" value="1"/>
</dbReference>
<dbReference type="PANTHER" id="PTHR28154">
    <property type="entry name" value="CELL WALL SYNTHESIS PROTEIN KNH1-RELATED"/>
    <property type="match status" value="1"/>
</dbReference>
<evidence type="ECO:0000259" key="4">
    <source>
        <dbReference type="Pfam" id="PF10342"/>
    </source>
</evidence>
<feature type="chain" id="PRO_5047090399" evidence="2">
    <location>
        <begin position="19"/>
        <end position="259"/>
    </location>
</feature>
<dbReference type="Proteomes" id="UP001590951">
    <property type="component" value="Unassembled WGS sequence"/>
</dbReference>
<accession>A0ABR4B314</accession>
<evidence type="ECO:0000259" key="3">
    <source>
        <dbReference type="Pfam" id="PF05390"/>
    </source>
</evidence>
<dbReference type="EMBL" id="JBHFEH010000032">
    <property type="protein sequence ID" value="KAL2051783.1"/>
    <property type="molecule type" value="Genomic_DNA"/>
</dbReference>